<evidence type="ECO:0000256" key="1">
    <source>
        <dbReference type="SAM" id="MobiDB-lite"/>
    </source>
</evidence>
<dbReference type="Proteomes" id="UP000501773">
    <property type="component" value="Segment"/>
</dbReference>
<dbReference type="PROSITE" id="PS51257">
    <property type="entry name" value="PROKAR_LIPOPROTEIN"/>
    <property type="match status" value="1"/>
</dbReference>
<keyword evidence="3" id="KW-1185">Reference proteome</keyword>
<dbReference type="EMBL" id="MT119360">
    <property type="protein sequence ID" value="QIQ66245.1"/>
    <property type="molecule type" value="Genomic_DNA"/>
</dbReference>
<organism evidence="2 3">
    <name type="scientific">Enterococcus phage nattely</name>
    <dbReference type="NCBI Taxonomy" id="2719593"/>
    <lineage>
        <taxon>Viruses</taxon>
        <taxon>Duplodnaviria</taxon>
        <taxon>Heunggongvirae</taxon>
        <taxon>Uroviricota</taxon>
        <taxon>Caudoviricetes</taxon>
        <taxon>Andrewesvirinae</taxon>
        <taxon>Vipetofemvirus</taxon>
        <taxon>Vipetofemvirus nattely</taxon>
    </lineage>
</organism>
<gene>
    <name evidence="2" type="ORF">nattely_78</name>
</gene>
<feature type="region of interest" description="Disordered" evidence="1">
    <location>
        <begin position="26"/>
        <end position="80"/>
    </location>
</feature>
<name>A0A6G9LKT9_9CAUD</name>
<evidence type="ECO:0000313" key="2">
    <source>
        <dbReference type="EMBL" id="QIQ66245.1"/>
    </source>
</evidence>
<protein>
    <recommendedName>
        <fullName evidence="4">Lipoprotein</fullName>
    </recommendedName>
</protein>
<evidence type="ECO:0008006" key="4">
    <source>
        <dbReference type="Google" id="ProtNLM"/>
    </source>
</evidence>
<accession>A0A6G9LKT9</accession>
<reference evidence="3" key="1">
    <citation type="submission" date="2020-02" db="EMBL/GenBank/DDBJ databases">
        <authorList>
            <person name="Olsen N.S."/>
            <person name="Forero-Junco L."/>
            <person name="Kot W."/>
            <person name="Hansen L.H."/>
        </authorList>
    </citation>
    <scope>NUCLEOTIDE SEQUENCE [LARGE SCALE GENOMIC DNA]</scope>
</reference>
<evidence type="ECO:0000313" key="3">
    <source>
        <dbReference type="Proteomes" id="UP000501773"/>
    </source>
</evidence>
<sequence>MKKFLLGILLVSGLVIVGCQNKYENKDNKTSESTVVSTTKETTNKTEETTTITEENSAEPSVTKTSKQLEEKRKDEAKPDYEGKIDKETYDQLYRLNQYLTSFKVYVSAGDMDSLIAEAGVWDDQFLKDPKLKDIYAQLVTLTDETNELYLNKQLTPEKQKEALDKVDKMIEQVREMSNGSM</sequence>
<proteinExistence type="predicted"/>
<feature type="compositionally biased region" description="Basic and acidic residues" evidence="1">
    <location>
        <begin position="67"/>
        <end position="80"/>
    </location>
</feature>
<feature type="compositionally biased region" description="Low complexity" evidence="1">
    <location>
        <begin position="31"/>
        <end position="41"/>
    </location>
</feature>